<dbReference type="RefSeq" id="WP_387345962.1">
    <property type="nucleotide sequence ID" value="NZ_JBIAXI010000024.1"/>
</dbReference>
<evidence type="ECO:0008006" key="3">
    <source>
        <dbReference type="Google" id="ProtNLM"/>
    </source>
</evidence>
<organism evidence="1 2">
    <name type="scientific">Microtetraspora fusca</name>
    <dbReference type="NCBI Taxonomy" id="1997"/>
    <lineage>
        <taxon>Bacteria</taxon>
        <taxon>Bacillati</taxon>
        <taxon>Actinomycetota</taxon>
        <taxon>Actinomycetes</taxon>
        <taxon>Streptosporangiales</taxon>
        <taxon>Streptosporangiaceae</taxon>
        <taxon>Microtetraspora</taxon>
    </lineage>
</organism>
<dbReference type="Proteomes" id="UP001602119">
    <property type="component" value="Unassembled WGS sequence"/>
</dbReference>
<comment type="caution">
    <text evidence="1">The sequence shown here is derived from an EMBL/GenBank/DDBJ whole genome shotgun (WGS) entry which is preliminary data.</text>
</comment>
<proteinExistence type="predicted"/>
<gene>
    <name evidence="1" type="ORF">ACFY05_32115</name>
</gene>
<evidence type="ECO:0000313" key="1">
    <source>
        <dbReference type="EMBL" id="MFF4777512.1"/>
    </source>
</evidence>
<reference evidence="1 2" key="1">
    <citation type="submission" date="2024-10" db="EMBL/GenBank/DDBJ databases">
        <title>The Natural Products Discovery Center: Release of the First 8490 Sequenced Strains for Exploring Actinobacteria Biosynthetic Diversity.</title>
        <authorList>
            <person name="Kalkreuter E."/>
            <person name="Kautsar S.A."/>
            <person name="Yang D."/>
            <person name="Bader C.D."/>
            <person name="Teijaro C.N."/>
            <person name="Fluegel L."/>
            <person name="Davis C.M."/>
            <person name="Simpson J.R."/>
            <person name="Lauterbach L."/>
            <person name="Steele A.D."/>
            <person name="Gui C."/>
            <person name="Meng S."/>
            <person name="Li G."/>
            <person name="Viehrig K."/>
            <person name="Ye F."/>
            <person name="Su P."/>
            <person name="Kiefer A.F."/>
            <person name="Nichols A."/>
            <person name="Cepeda A.J."/>
            <person name="Yan W."/>
            <person name="Fan B."/>
            <person name="Jiang Y."/>
            <person name="Adhikari A."/>
            <person name="Zheng C.-J."/>
            <person name="Schuster L."/>
            <person name="Cowan T.M."/>
            <person name="Smanski M.J."/>
            <person name="Chevrette M.G."/>
            <person name="De Carvalho L.P.S."/>
            <person name="Shen B."/>
        </authorList>
    </citation>
    <scope>NUCLEOTIDE SEQUENCE [LARGE SCALE GENOMIC DNA]</scope>
    <source>
        <strain evidence="1 2">NPDC001281</strain>
    </source>
</reference>
<evidence type="ECO:0000313" key="2">
    <source>
        <dbReference type="Proteomes" id="UP001602119"/>
    </source>
</evidence>
<dbReference type="EMBL" id="JBIAXI010000024">
    <property type="protein sequence ID" value="MFF4777512.1"/>
    <property type="molecule type" value="Genomic_DNA"/>
</dbReference>
<keyword evidence="2" id="KW-1185">Reference proteome</keyword>
<name>A0ABW6VG10_MICFU</name>
<protein>
    <recommendedName>
        <fullName evidence="3">Minor tail protein</fullName>
    </recommendedName>
</protein>
<sequence length="372" mass="40888">MATYRYLFYDISTKRLIDTLPMEQVSYGWELSGVGTFTGQIPMYSDDFPSQRIADAVLPYRTKVFVERDGMLVWGGWINAEPGYDSSSGILTVTAEETLGYFAVRTMPTVEYRGVDQLPMACAFLDSVQEEPGGDMWMHTDPSVLSGRVRDRSFSQYDQSPVLTALTQLSEVIDGFDFASQVVWVGGLPHESLMLGYPRLGRVGSASGVVFEFNRFVGGGNIETYTWADAGTPMATRSWANTETDEGVQLTARCDRPDLIADGYPIMEYGENFDGIVDSATLQAHADALGAYRSGPRVVAHFTAVAQPGLQIGDFQLGDDVLVRISDWRWPPDPETGAPGFIGYLRITGVSVTAGDEGEEQYEFTCGDIITH</sequence>
<accession>A0ABW6VG10</accession>